<evidence type="ECO:0000256" key="2">
    <source>
        <dbReference type="ARBA" id="ARBA00022695"/>
    </source>
</evidence>
<feature type="non-terminal residue" evidence="7">
    <location>
        <position position="1"/>
    </location>
</feature>
<dbReference type="GO" id="GO:0004519">
    <property type="term" value="F:endonuclease activity"/>
    <property type="evidence" value="ECO:0007669"/>
    <property type="project" value="UniProtKB-KW"/>
</dbReference>
<dbReference type="InterPro" id="IPR043128">
    <property type="entry name" value="Rev_trsase/Diguanyl_cyclase"/>
</dbReference>
<dbReference type="InterPro" id="IPR050951">
    <property type="entry name" value="Retrovirus_Pol_polyprotein"/>
</dbReference>
<keyword evidence="4" id="KW-0255">Endonuclease</keyword>
<evidence type="ECO:0000313" key="7">
    <source>
        <dbReference type="EMBL" id="JAG27900.1"/>
    </source>
</evidence>
<evidence type="ECO:0000256" key="4">
    <source>
        <dbReference type="ARBA" id="ARBA00022759"/>
    </source>
</evidence>
<evidence type="ECO:0000259" key="6">
    <source>
        <dbReference type="PROSITE" id="PS50878"/>
    </source>
</evidence>
<proteinExistence type="predicted"/>
<dbReference type="Pfam" id="PF17919">
    <property type="entry name" value="RT_RNaseH_2"/>
    <property type="match status" value="1"/>
</dbReference>
<keyword evidence="1" id="KW-0808">Transferase</keyword>
<gene>
    <name evidence="7" type="primary">pol_178</name>
    <name evidence="7" type="ORF">CM83_11675</name>
</gene>
<name>A0A0A9YEG1_LYGHE</name>
<dbReference type="PANTHER" id="PTHR37984:SF5">
    <property type="entry name" value="PROTEIN NYNRIN-LIKE"/>
    <property type="match status" value="1"/>
</dbReference>
<dbReference type="AlphaFoldDB" id="A0A0A9YEG1"/>
<dbReference type="Gene3D" id="3.30.70.270">
    <property type="match status" value="2"/>
</dbReference>
<dbReference type="SUPFAM" id="SSF50630">
    <property type="entry name" value="Acid proteases"/>
    <property type="match status" value="1"/>
</dbReference>
<reference evidence="7" key="1">
    <citation type="journal article" date="2014" name="PLoS ONE">
        <title>Transcriptome-Based Identification of ABC Transporters in the Western Tarnished Plant Bug Lygus hesperus.</title>
        <authorList>
            <person name="Hull J.J."/>
            <person name="Chaney K."/>
            <person name="Geib S.M."/>
            <person name="Fabrick J.A."/>
            <person name="Brent C.S."/>
            <person name="Walsh D."/>
            <person name="Lavine L.C."/>
        </authorList>
    </citation>
    <scope>NUCLEOTIDE SEQUENCE</scope>
</reference>
<reference evidence="7" key="2">
    <citation type="submission" date="2014-07" db="EMBL/GenBank/DDBJ databases">
        <authorList>
            <person name="Hull J."/>
        </authorList>
    </citation>
    <scope>NUCLEOTIDE SEQUENCE</scope>
</reference>
<dbReference type="Pfam" id="PF00078">
    <property type="entry name" value="RVT_1"/>
    <property type="match status" value="1"/>
</dbReference>
<evidence type="ECO:0000256" key="1">
    <source>
        <dbReference type="ARBA" id="ARBA00022679"/>
    </source>
</evidence>
<keyword evidence="4" id="KW-0378">Hydrolase</keyword>
<accession>A0A0A9YEG1</accession>
<keyword evidence="3" id="KW-0540">Nuclease</keyword>
<keyword evidence="2" id="KW-0548">Nucleotidyltransferase</keyword>
<dbReference type="PROSITE" id="PS50878">
    <property type="entry name" value="RT_POL"/>
    <property type="match status" value="1"/>
</dbReference>
<evidence type="ECO:0000256" key="5">
    <source>
        <dbReference type="ARBA" id="ARBA00023268"/>
    </source>
</evidence>
<protein>
    <submittedName>
        <fullName evidence="7">Retrovirus-related Pol polyprotein from transposon opus</fullName>
    </submittedName>
</protein>
<feature type="domain" description="Reverse transcriptase" evidence="6">
    <location>
        <begin position="157"/>
        <end position="357"/>
    </location>
</feature>
<dbReference type="Gene3D" id="3.10.10.10">
    <property type="entry name" value="HIV Type 1 Reverse Transcriptase, subunit A, domain 1"/>
    <property type="match status" value="1"/>
</dbReference>
<dbReference type="CDD" id="cd00303">
    <property type="entry name" value="retropepsin_like"/>
    <property type="match status" value="1"/>
</dbReference>
<dbReference type="GO" id="GO:0016779">
    <property type="term" value="F:nucleotidyltransferase activity"/>
    <property type="evidence" value="ECO:0007669"/>
    <property type="project" value="UniProtKB-KW"/>
</dbReference>
<sequence length="499" mass="55328">SASTSLLGVISAASSTLQKAIVPVTINNFHCSALVDTGSTTSFVDSTLVHKCNIQSLPSNERITMASSALSSSVEGCCQVDVEMQGHMYKKAKLLIMKNLCADVIIGHDLLAAHSSLEIKLGGSKEPLLICTLEAANVPPVSLFTNMSPDCKPIAMKSRYYSKEDTEFIKAEVAKLIQDGVIEESVSPWRAQVLVVKSEVRKKRMCIDYSQTVNKYTQLDAYPLPKIEKIVEKVSQNNVFSTIDLKSAYHQVPILESEKMYTAFEADGALYQFKRIPFGVTNGVPAFQKFINSIIKKENLRETYAYLDDVTVCGKTEEEHDVNLKAFLDTAKKYNLTLNEQKSKFSLRNINLLGYNIVDNTIKQDEDRLRPLKEMPAPGNIQQLKRVLGMFSHFAKWIPKFSDKIRPLVLANSFPLSPEQKSLIETLKSDISKAVLMSVNEKLPFTVETDASDYAIAATLSQEGRPVAFFSRTLSGSELGHPPMEKEAAAIVEALRLPT</sequence>
<dbReference type="InterPro" id="IPR041577">
    <property type="entry name" value="RT_RNaseH_2"/>
</dbReference>
<dbReference type="Gene3D" id="2.40.70.10">
    <property type="entry name" value="Acid Proteases"/>
    <property type="match status" value="1"/>
</dbReference>
<dbReference type="InterPro" id="IPR000477">
    <property type="entry name" value="RT_dom"/>
</dbReference>
<dbReference type="InterPro" id="IPR043502">
    <property type="entry name" value="DNA/RNA_pol_sf"/>
</dbReference>
<keyword evidence="5" id="KW-0511">Multifunctional enzyme</keyword>
<dbReference type="CDD" id="cd01647">
    <property type="entry name" value="RT_LTR"/>
    <property type="match status" value="1"/>
</dbReference>
<dbReference type="SUPFAM" id="SSF56672">
    <property type="entry name" value="DNA/RNA polymerases"/>
    <property type="match status" value="1"/>
</dbReference>
<organism evidence="7">
    <name type="scientific">Lygus hesperus</name>
    <name type="common">Western plant bug</name>
    <dbReference type="NCBI Taxonomy" id="30085"/>
    <lineage>
        <taxon>Eukaryota</taxon>
        <taxon>Metazoa</taxon>
        <taxon>Ecdysozoa</taxon>
        <taxon>Arthropoda</taxon>
        <taxon>Hexapoda</taxon>
        <taxon>Insecta</taxon>
        <taxon>Pterygota</taxon>
        <taxon>Neoptera</taxon>
        <taxon>Paraneoptera</taxon>
        <taxon>Hemiptera</taxon>
        <taxon>Heteroptera</taxon>
        <taxon>Panheteroptera</taxon>
        <taxon>Cimicomorpha</taxon>
        <taxon>Miridae</taxon>
        <taxon>Mirini</taxon>
        <taxon>Lygus</taxon>
    </lineage>
</organism>
<evidence type="ECO:0000256" key="3">
    <source>
        <dbReference type="ARBA" id="ARBA00022722"/>
    </source>
</evidence>
<dbReference type="PANTHER" id="PTHR37984">
    <property type="entry name" value="PROTEIN CBG26694"/>
    <property type="match status" value="1"/>
</dbReference>
<dbReference type="EMBL" id="GBHO01015704">
    <property type="protein sequence ID" value="JAG27900.1"/>
    <property type="molecule type" value="Transcribed_RNA"/>
</dbReference>
<dbReference type="InterPro" id="IPR021109">
    <property type="entry name" value="Peptidase_aspartic_dom_sf"/>
</dbReference>
<dbReference type="Pfam" id="PF13975">
    <property type="entry name" value="gag-asp_proteas"/>
    <property type="match status" value="1"/>
</dbReference>
<dbReference type="GO" id="GO:0071897">
    <property type="term" value="P:DNA biosynthetic process"/>
    <property type="evidence" value="ECO:0007669"/>
    <property type="project" value="UniProtKB-ARBA"/>
</dbReference>